<keyword evidence="9" id="KW-0966">Cell projection</keyword>
<dbReference type="Pfam" id="PF22638">
    <property type="entry name" value="FlgK_D1"/>
    <property type="match status" value="1"/>
</dbReference>
<dbReference type="GO" id="GO:0044780">
    <property type="term" value="P:bacterial-type flagellum assembly"/>
    <property type="evidence" value="ECO:0007669"/>
    <property type="project" value="InterPro"/>
</dbReference>
<gene>
    <name evidence="9" type="primary">flgK</name>
    <name evidence="9" type="ORF">LRX75_05265</name>
</gene>
<dbReference type="GO" id="GO:0005198">
    <property type="term" value="F:structural molecule activity"/>
    <property type="evidence" value="ECO:0007669"/>
    <property type="project" value="InterPro"/>
</dbReference>
<evidence type="ECO:0000256" key="5">
    <source>
        <dbReference type="ARBA" id="ARBA00022525"/>
    </source>
</evidence>
<dbReference type="NCBIfam" id="TIGR02492">
    <property type="entry name" value="flgK_ends"/>
    <property type="match status" value="1"/>
</dbReference>
<evidence type="ECO:0000259" key="7">
    <source>
        <dbReference type="Pfam" id="PF06429"/>
    </source>
</evidence>
<keyword evidence="5" id="KW-0964">Secreted</keyword>
<dbReference type="InterPro" id="IPR053927">
    <property type="entry name" value="FlgK_helical"/>
</dbReference>
<comment type="similarity">
    <text evidence="3">Belongs to the flagella basal body rod proteins family.</text>
</comment>
<evidence type="ECO:0000256" key="2">
    <source>
        <dbReference type="ARBA" id="ARBA00004613"/>
    </source>
</evidence>
<dbReference type="InterPro" id="IPR002371">
    <property type="entry name" value="FlgK"/>
</dbReference>
<dbReference type="AlphaFoldDB" id="A0A9X1NR16"/>
<dbReference type="SUPFAM" id="SSF64518">
    <property type="entry name" value="Phase 1 flagellin"/>
    <property type="match status" value="1"/>
</dbReference>
<feature type="domain" description="Flagellar basal-body/hook protein C-terminal" evidence="7">
    <location>
        <begin position="446"/>
        <end position="486"/>
    </location>
</feature>
<dbReference type="PANTHER" id="PTHR30033:SF1">
    <property type="entry name" value="FLAGELLAR HOOK-ASSOCIATED PROTEIN 1"/>
    <property type="match status" value="1"/>
</dbReference>
<feature type="domain" description="Flagellar hook-associated protein FlgK helical" evidence="8">
    <location>
        <begin position="85"/>
        <end position="300"/>
    </location>
</feature>
<dbReference type="RefSeq" id="WP_231812526.1">
    <property type="nucleotide sequence ID" value="NZ_JAJOZR010000003.1"/>
</dbReference>
<dbReference type="EMBL" id="JAJOZR010000003">
    <property type="protein sequence ID" value="MCD7108451.1"/>
    <property type="molecule type" value="Genomic_DNA"/>
</dbReference>
<organism evidence="9 10">
    <name type="scientific">Rhizobium quercicola</name>
    <dbReference type="NCBI Taxonomy" id="2901226"/>
    <lineage>
        <taxon>Bacteria</taxon>
        <taxon>Pseudomonadati</taxon>
        <taxon>Pseudomonadota</taxon>
        <taxon>Alphaproteobacteria</taxon>
        <taxon>Hyphomicrobiales</taxon>
        <taxon>Rhizobiaceae</taxon>
        <taxon>Rhizobium/Agrobacterium group</taxon>
        <taxon>Rhizobium</taxon>
    </lineage>
</organism>
<keyword evidence="9" id="KW-0969">Cilium</keyword>
<keyword evidence="9" id="KW-0282">Flagellum</keyword>
<reference evidence="9" key="1">
    <citation type="submission" date="2021-12" db="EMBL/GenBank/DDBJ databases">
        <authorList>
            <person name="Li Y."/>
        </authorList>
    </citation>
    <scope>NUCLEOTIDE SEQUENCE</scope>
    <source>
        <strain evidence="9">DKSPLA3</strain>
    </source>
</reference>
<dbReference type="PANTHER" id="PTHR30033">
    <property type="entry name" value="FLAGELLAR HOOK-ASSOCIATED PROTEIN 1"/>
    <property type="match status" value="1"/>
</dbReference>
<comment type="caution">
    <text evidence="9">The sequence shown here is derived from an EMBL/GenBank/DDBJ whole genome shotgun (WGS) entry which is preliminary data.</text>
</comment>
<dbReference type="Proteomes" id="UP001139089">
    <property type="component" value="Unassembled WGS sequence"/>
</dbReference>
<dbReference type="Pfam" id="PF06429">
    <property type="entry name" value="Flg_bbr_C"/>
    <property type="match status" value="1"/>
</dbReference>
<dbReference type="GO" id="GO:0005576">
    <property type="term" value="C:extracellular region"/>
    <property type="evidence" value="ECO:0007669"/>
    <property type="project" value="UniProtKB-SubCell"/>
</dbReference>
<comment type="subcellular location">
    <subcellularLocation>
        <location evidence="1">Bacterial flagellum</location>
    </subcellularLocation>
    <subcellularLocation>
        <location evidence="2">Secreted</location>
    </subcellularLocation>
</comment>
<evidence type="ECO:0000313" key="10">
    <source>
        <dbReference type="Proteomes" id="UP001139089"/>
    </source>
</evidence>
<evidence type="ECO:0000256" key="3">
    <source>
        <dbReference type="ARBA" id="ARBA00009677"/>
    </source>
</evidence>
<sequence length="488" mass="51938">MSLASAITTAQTIFSNTGKQTAVVSQNIANVGNADYSRRLAMMGVDNDGQPYLKVQRAQNDALFKQTVSSISDNAGQSRLLFGLQQIQSAFGGADYPTAPSTYMASFRSSLQTFAASPSSITIARSAVAEARDVANALNSASTVLDEVKATTDKEIGEQVVQLNEYLSAFEKVNYTVIGMLANGKDASDALDKRDSLLKSIAGIVGISTTIRQSMDTVIYTSDGSVLFETSARKVELAGKDGSSSPPFHVEIDNEELKPGSGGNTSAQGSLAALFQLRDDIAPMMQNQLDEIARGLIVAFRETDQSLPKDSREPGLPGLFVEANSTDMPASGKISSGLAGRIRINAAVDDNPMLLRDGGFNNTSTATNYTYNTDGVAAYTGRLDGLIEEMGTQQTFDAKADIGESANVIGYASSSIGWIEQLRKAATSADETKGAMLAQMQQTLSNETGVSLDEELSLMLDLEQSYKASAKLMTTVDEMLKSLLDMVR</sequence>
<protein>
    <recommendedName>
        <fullName evidence="4">Flagellar hook-associated protein 1</fullName>
    </recommendedName>
</protein>
<evidence type="ECO:0000256" key="4">
    <source>
        <dbReference type="ARBA" id="ARBA00016244"/>
    </source>
</evidence>
<dbReference type="GO" id="GO:0009424">
    <property type="term" value="C:bacterial-type flagellum hook"/>
    <property type="evidence" value="ECO:0007669"/>
    <property type="project" value="InterPro"/>
</dbReference>
<name>A0A9X1NR16_9HYPH</name>
<evidence type="ECO:0000256" key="1">
    <source>
        <dbReference type="ARBA" id="ARBA00004365"/>
    </source>
</evidence>
<evidence type="ECO:0000259" key="8">
    <source>
        <dbReference type="Pfam" id="PF22638"/>
    </source>
</evidence>
<dbReference type="InterPro" id="IPR010930">
    <property type="entry name" value="Flg_bb/hook_C_dom"/>
</dbReference>
<keyword evidence="10" id="KW-1185">Reference proteome</keyword>
<proteinExistence type="inferred from homology"/>
<accession>A0A9X1NR16</accession>
<evidence type="ECO:0000313" key="9">
    <source>
        <dbReference type="EMBL" id="MCD7108451.1"/>
    </source>
</evidence>
<evidence type="ECO:0000256" key="6">
    <source>
        <dbReference type="ARBA" id="ARBA00023143"/>
    </source>
</evidence>
<keyword evidence="6" id="KW-0975">Bacterial flagellum</keyword>